<dbReference type="SUPFAM" id="SSF81383">
    <property type="entry name" value="F-box domain"/>
    <property type="match status" value="1"/>
</dbReference>
<feature type="domain" description="F-box" evidence="1">
    <location>
        <begin position="9"/>
        <end position="49"/>
    </location>
</feature>
<dbReference type="InterPro" id="IPR036047">
    <property type="entry name" value="F-box-like_dom_sf"/>
</dbReference>
<dbReference type="Gene3D" id="1.20.1280.50">
    <property type="match status" value="1"/>
</dbReference>
<dbReference type="AlphaFoldDB" id="A0AAQ3T1D8"/>
<evidence type="ECO:0000259" key="1">
    <source>
        <dbReference type="SMART" id="SM00256"/>
    </source>
</evidence>
<dbReference type="EMBL" id="CP144747">
    <property type="protein sequence ID" value="WVZ64833.1"/>
    <property type="molecule type" value="Genomic_DNA"/>
</dbReference>
<protein>
    <recommendedName>
        <fullName evidence="1">F-box domain-containing protein</fullName>
    </recommendedName>
</protein>
<proteinExistence type="predicted"/>
<accession>A0AAQ3T1D8</accession>
<dbReference type="Pfam" id="PF03478">
    <property type="entry name" value="Beta-prop_KIB1-4"/>
    <property type="match status" value="1"/>
</dbReference>
<dbReference type="Pfam" id="PF00646">
    <property type="entry name" value="F-box"/>
    <property type="match status" value="1"/>
</dbReference>
<dbReference type="InterPro" id="IPR005174">
    <property type="entry name" value="KIB1-4_b-propeller"/>
</dbReference>
<gene>
    <name evidence="2" type="ORF">U9M48_014302</name>
</gene>
<dbReference type="InterPro" id="IPR001810">
    <property type="entry name" value="F-box_dom"/>
</dbReference>
<dbReference type="CDD" id="cd09917">
    <property type="entry name" value="F-box_SF"/>
    <property type="match status" value="1"/>
</dbReference>
<evidence type="ECO:0000313" key="2">
    <source>
        <dbReference type="EMBL" id="WVZ64833.1"/>
    </source>
</evidence>
<dbReference type="PANTHER" id="PTHR33127:SF77">
    <property type="entry name" value="F-BOX DOMAIN-CONTAINING PROTEIN"/>
    <property type="match status" value="1"/>
</dbReference>
<name>A0AAQ3T1D8_PASNO</name>
<dbReference type="PANTHER" id="PTHR33127">
    <property type="entry name" value="TRANSMEMBRANE PROTEIN"/>
    <property type="match status" value="1"/>
</dbReference>
<dbReference type="SMART" id="SM00256">
    <property type="entry name" value="FBOX"/>
    <property type="match status" value="1"/>
</dbReference>
<organism evidence="2 3">
    <name type="scientific">Paspalum notatum var. saurae</name>
    <dbReference type="NCBI Taxonomy" id="547442"/>
    <lineage>
        <taxon>Eukaryota</taxon>
        <taxon>Viridiplantae</taxon>
        <taxon>Streptophyta</taxon>
        <taxon>Embryophyta</taxon>
        <taxon>Tracheophyta</taxon>
        <taxon>Spermatophyta</taxon>
        <taxon>Magnoliopsida</taxon>
        <taxon>Liliopsida</taxon>
        <taxon>Poales</taxon>
        <taxon>Poaceae</taxon>
        <taxon>PACMAD clade</taxon>
        <taxon>Panicoideae</taxon>
        <taxon>Andropogonodae</taxon>
        <taxon>Paspaleae</taxon>
        <taxon>Paspalinae</taxon>
        <taxon>Paspalum</taxon>
    </lineage>
</organism>
<evidence type="ECO:0000313" key="3">
    <source>
        <dbReference type="Proteomes" id="UP001341281"/>
    </source>
</evidence>
<reference evidence="2 3" key="1">
    <citation type="submission" date="2024-02" db="EMBL/GenBank/DDBJ databases">
        <title>High-quality chromosome-scale genome assembly of Pensacola bahiagrass (Paspalum notatum Flugge var. saurae).</title>
        <authorList>
            <person name="Vega J.M."/>
            <person name="Podio M."/>
            <person name="Orjuela J."/>
            <person name="Siena L.A."/>
            <person name="Pessino S.C."/>
            <person name="Combes M.C."/>
            <person name="Mariac C."/>
            <person name="Albertini E."/>
            <person name="Pupilli F."/>
            <person name="Ortiz J.P.A."/>
            <person name="Leblanc O."/>
        </authorList>
    </citation>
    <scope>NUCLEOTIDE SEQUENCE [LARGE SCALE GENOMIC DNA]</scope>
    <source>
        <strain evidence="2">R1</strain>
        <tissue evidence="2">Leaf</tissue>
    </source>
</reference>
<dbReference type="Proteomes" id="UP001341281">
    <property type="component" value="Chromosome 03"/>
</dbReference>
<sequence length="491" mass="55977">MQEPGWSSLPADLLETILELLPWSSHPRFAAVCKHWRSAVSPFYPAWITPVLLNAADIGTTNLRYYSPYYHKIFEISDTLETPNAKICGAWGRQLTLCQREDYEITVVDTDLVTGVIRDLYPLERTTFEFVVYDGQRRRMYGIEAIGLIQVRRAIQSDSGRWYDVDWESSELSVNEPMMRAAPMTNAVLHGGLLYLLGVDGRLAVHDDRRHEEAPVVLDNPKGFGFGCDDCYLFESDEGELRAVLLGRRGTPMHVLRLHEKEMEWEKVESLEGRALFTGTRTTMMALHLPPLAAGTKSPRKAIEINRWNDFSKEKHQSRLAPMLIIYDELGLYISDVRDDDRFSNLQTLAEFSQKMVKTEKLDRYPMVYRLLKLVLVLPVAIATVESFAVKWMQNKIFVPRLYDWPESLHVHLVESEGELASVPTSTSKNLAQHNPMSGPSIWSCALEPQEPSEFWETIKLDYSSARMDLVPVPADCRVRSQGGASMHLVV</sequence>
<keyword evidence="3" id="KW-1185">Reference proteome</keyword>